<feature type="signal peptide" evidence="1">
    <location>
        <begin position="1"/>
        <end position="18"/>
    </location>
</feature>
<dbReference type="SUPFAM" id="SSF56436">
    <property type="entry name" value="C-type lectin-like"/>
    <property type="match status" value="1"/>
</dbReference>
<dbReference type="InterPro" id="IPR016186">
    <property type="entry name" value="C-type_lectin-like/link_sf"/>
</dbReference>
<proteinExistence type="predicted"/>
<organism evidence="3 4">
    <name type="scientific">Tigriopus californicus</name>
    <name type="common">Marine copepod</name>
    <dbReference type="NCBI Taxonomy" id="6832"/>
    <lineage>
        <taxon>Eukaryota</taxon>
        <taxon>Metazoa</taxon>
        <taxon>Ecdysozoa</taxon>
        <taxon>Arthropoda</taxon>
        <taxon>Crustacea</taxon>
        <taxon>Multicrustacea</taxon>
        <taxon>Hexanauplia</taxon>
        <taxon>Copepoda</taxon>
        <taxon>Harpacticoida</taxon>
        <taxon>Harpacticidae</taxon>
        <taxon>Tigriopus</taxon>
    </lineage>
</organism>
<dbReference type="CDD" id="cd00037">
    <property type="entry name" value="CLECT"/>
    <property type="match status" value="1"/>
</dbReference>
<sequence length="244" mass="27850">MTSGLSFLLLSFAHNTFASTLVLSPTLTKAQNWESLEQEQNVPLVCVLKCRSTNCPGVAFDPEEGMCLYGSYHSNPSNAGESFVEVWMVESAEKYEVKENSQSVLLPRNYCQFYPDWVKKSNGKAYKFSSQAKTWQECQTHCHAQGGQMIVVTTKEEENILFELSGYHETWIGLTNPYGIVCYDDTCDGQTIWNDGTRFRYDTAIYSKRFEFNEGSYCIRTRSSEYNDRHCQIGMATLCEITCF</sequence>
<dbReference type="OrthoDB" id="7357196at2759"/>
<dbReference type="Proteomes" id="UP000318571">
    <property type="component" value="Chromosome 10"/>
</dbReference>
<dbReference type="Gene3D" id="3.10.100.10">
    <property type="entry name" value="Mannose-Binding Protein A, subunit A"/>
    <property type="match status" value="1"/>
</dbReference>
<comment type="caution">
    <text evidence="3">The sequence shown here is derived from an EMBL/GenBank/DDBJ whole genome shotgun (WGS) entry which is preliminary data.</text>
</comment>
<gene>
    <name evidence="3" type="ORF">TCAL_01824</name>
</gene>
<accession>A0A553NCY9</accession>
<feature type="chain" id="PRO_5021844090" description="C-type lectin domain-containing protein" evidence="1">
    <location>
        <begin position="19"/>
        <end position="244"/>
    </location>
</feature>
<dbReference type="AlphaFoldDB" id="A0A553NCY9"/>
<dbReference type="SMART" id="SM00034">
    <property type="entry name" value="CLECT"/>
    <property type="match status" value="1"/>
</dbReference>
<keyword evidence="4" id="KW-1185">Reference proteome</keyword>
<evidence type="ECO:0000259" key="2">
    <source>
        <dbReference type="PROSITE" id="PS50041"/>
    </source>
</evidence>
<evidence type="ECO:0000256" key="1">
    <source>
        <dbReference type="SAM" id="SignalP"/>
    </source>
</evidence>
<feature type="domain" description="C-type lectin" evidence="2">
    <location>
        <begin position="121"/>
        <end position="240"/>
    </location>
</feature>
<dbReference type="STRING" id="6832.A0A553NCY9"/>
<dbReference type="PANTHER" id="PTHR22802:SF396">
    <property type="entry name" value="C-TYPE LECTIN DOMAIN-CONTAINING PROTEIN"/>
    <property type="match status" value="1"/>
</dbReference>
<dbReference type="PROSITE" id="PS50041">
    <property type="entry name" value="C_TYPE_LECTIN_2"/>
    <property type="match status" value="1"/>
</dbReference>
<dbReference type="EMBL" id="VCGU01000458">
    <property type="protein sequence ID" value="TRY63316.1"/>
    <property type="molecule type" value="Genomic_DNA"/>
</dbReference>
<dbReference type="InterPro" id="IPR001304">
    <property type="entry name" value="C-type_lectin-like"/>
</dbReference>
<name>A0A553NCY9_TIGCA</name>
<evidence type="ECO:0000313" key="3">
    <source>
        <dbReference type="EMBL" id="TRY63316.1"/>
    </source>
</evidence>
<dbReference type="InterPro" id="IPR051004">
    <property type="entry name" value="DC-SIGN_domain-containing"/>
</dbReference>
<dbReference type="PANTHER" id="PTHR22802">
    <property type="entry name" value="C-TYPE LECTIN SUPERFAMILY MEMBER"/>
    <property type="match status" value="1"/>
</dbReference>
<dbReference type="InterPro" id="IPR016187">
    <property type="entry name" value="CTDL_fold"/>
</dbReference>
<dbReference type="Pfam" id="PF00059">
    <property type="entry name" value="Lectin_C"/>
    <property type="match status" value="1"/>
</dbReference>
<protein>
    <recommendedName>
        <fullName evidence="2">C-type lectin domain-containing protein</fullName>
    </recommendedName>
</protein>
<reference evidence="3 4" key="1">
    <citation type="journal article" date="2018" name="Nat. Ecol. Evol.">
        <title>Genomic signatures of mitonuclear coevolution across populations of Tigriopus californicus.</title>
        <authorList>
            <person name="Barreto F.S."/>
            <person name="Watson E.T."/>
            <person name="Lima T.G."/>
            <person name="Willett C.S."/>
            <person name="Edmands S."/>
            <person name="Li W."/>
            <person name="Burton R.S."/>
        </authorList>
    </citation>
    <scope>NUCLEOTIDE SEQUENCE [LARGE SCALE GENOMIC DNA]</scope>
    <source>
        <strain evidence="3 4">San Diego</strain>
    </source>
</reference>
<evidence type="ECO:0000313" key="4">
    <source>
        <dbReference type="Proteomes" id="UP000318571"/>
    </source>
</evidence>
<keyword evidence="1" id="KW-0732">Signal</keyword>